<proteinExistence type="predicted"/>
<keyword evidence="6" id="KW-1185">Reference proteome</keyword>
<dbReference type="Proteomes" id="UP000275078">
    <property type="component" value="Unassembled WGS sequence"/>
</dbReference>
<reference evidence="5 6" key="1">
    <citation type="journal article" date="2018" name="Nat. Ecol. Evol.">
        <title>Pezizomycetes genomes reveal the molecular basis of ectomycorrhizal truffle lifestyle.</title>
        <authorList>
            <person name="Murat C."/>
            <person name="Payen T."/>
            <person name="Noel B."/>
            <person name="Kuo A."/>
            <person name="Morin E."/>
            <person name="Chen J."/>
            <person name="Kohler A."/>
            <person name="Krizsan K."/>
            <person name="Balestrini R."/>
            <person name="Da Silva C."/>
            <person name="Montanini B."/>
            <person name="Hainaut M."/>
            <person name="Levati E."/>
            <person name="Barry K.W."/>
            <person name="Belfiori B."/>
            <person name="Cichocki N."/>
            <person name="Clum A."/>
            <person name="Dockter R.B."/>
            <person name="Fauchery L."/>
            <person name="Guy J."/>
            <person name="Iotti M."/>
            <person name="Le Tacon F."/>
            <person name="Lindquist E.A."/>
            <person name="Lipzen A."/>
            <person name="Malagnac F."/>
            <person name="Mello A."/>
            <person name="Molinier V."/>
            <person name="Miyauchi S."/>
            <person name="Poulain J."/>
            <person name="Riccioni C."/>
            <person name="Rubini A."/>
            <person name="Sitrit Y."/>
            <person name="Splivallo R."/>
            <person name="Traeger S."/>
            <person name="Wang M."/>
            <person name="Zifcakova L."/>
            <person name="Wipf D."/>
            <person name="Zambonelli A."/>
            <person name="Paolocci F."/>
            <person name="Nowrousian M."/>
            <person name="Ottonello S."/>
            <person name="Baldrian P."/>
            <person name="Spatafora J.W."/>
            <person name="Henrissat B."/>
            <person name="Nagy L.G."/>
            <person name="Aury J.M."/>
            <person name="Wincker P."/>
            <person name="Grigoriev I.V."/>
            <person name="Bonfante P."/>
            <person name="Martin F.M."/>
        </authorList>
    </citation>
    <scope>NUCLEOTIDE SEQUENCE [LARGE SCALE GENOMIC DNA]</scope>
    <source>
        <strain evidence="5 6">RN42</strain>
    </source>
</reference>
<evidence type="ECO:0000256" key="4">
    <source>
        <dbReference type="SAM" id="MobiDB-lite"/>
    </source>
</evidence>
<name>A0A3N4IGI5_ASCIM</name>
<dbReference type="AlphaFoldDB" id="A0A3N4IGI5"/>
<dbReference type="InterPro" id="IPR017907">
    <property type="entry name" value="Znf_RING_CS"/>
</dbReference>
<sequence>MEVKAGATAEECGNCDSTMLESVQNVTRRVESDDTVVVDKYSLDESAEEAAMGRFLVEEIETWRIFSVKAPITGTSTNEDIGTASEGISPFLLVPTDFRALCSDQDPDRIQSFSEECMILHETYKQAKPPTSPDLSKVAAQLLMSIIASTQGELQGDPWLMGLRSKFRGLKPSKELSICGDCLRRAMGRDLIAKFFNDLKERHNFDSKKAAMLEAKEREERRRIERSKTIKGSGSKPLDEQWLNSWDGTCMGYGNCGRLLLSKLCFVFLECEHYVCFYCVDTSLELQADSLEEKALIEKRFECPAVGCVKKNHLPFLITHTLSKDQIFSSFVPAGRSPIVLDRLFSMIKRRLEYLYDASPAPERLSHANIRISEENYAALNRGGLAERGLLQKEGAKASRAFLYRRVRLVNGSVEKTSLKVATDYRGPQGPVPEPRKCENAGISSSDAEAESEKKLAIDMEKDLHNSIIQQKMEEINNVRKFKDIDHLESIVEAGKKECVDLRRQLAEMISSSSDAQSEQGQDQQTSCLNLRLKRAEHALRRNEAALLEGSCYVEEFSAEVEENYLKPSRERMERAIMKIISGE</sequence>
<dbReference type="EMBL" id="ML119658">
    <property type="protein sequence ID" value="RPA84547.1"/>
    <property type="molecule type" value="Genomic_DNA"/>
</dbReference>
<keyword evidence="1" id="KW-0479">Metal-binding</keyword>
<dbReference type="GO" id="GO:0008270">
    <property type="term" value="F:zinc ion binding"/>
    <property type="evidence" value="ECO:0007669"/>
    <property type="project" value="UniProtKB-KW"/>
</dbReference>
<evidence type="ECO:0000256" key="2">
    <source>
        <dbReference type="ARBA" id="ARBA00022771"/>
    </source>
</evidence>
<evidence type="ECO:0000313" key="6">
    <source>
        <dbReference type="Proteomes" id="UP000275078"/>
    </source>
</evidence>
<feature type="region of interest" description="Disordered" evidence="4">
    <location>
        <begin position="424"/>
        <end position="451"/>
    </location>
</feature>
<gene>
    <name evidence="5" type="ORF">BJ508DRAFT_339906</name>
</gene>
<evidence type="ECO:0000256" key="1">
    <source>
        <dbReference type="ARBA" id="ARBA00022723"/>
    </source>
</evidence>
<keyword evidence="2" id="KW-0863">Zinc-finger</keyword>
<evidence type="ECO:0000313" key="5">
    <source>
        <dbReference type="EMBL" id="RPA84547.1"/>
    </source>
</evidence>
<protein>
    <submittedName>
        <fullName evidence="5">Uncharacterized protein</fullName>
    </submittedName>
</protein>
<organism evidence="5 6">
    <name type="scientific">Ascobolus immersus RN42</name>
    <dbReference type="NCBI Taxonomy" id="1160509"/>
    <lineage>
        <taxon>Eukaryota</taxon>
        <taxon>Fungi</taxon>
        <taxon>Dikarya</taxon>
        <taxon>Ascomycota</taxon>
        <taxon>Pezizomycotina</taxon>
        <taxon>Pezizomycetes</taxon>
        <taxon>Pezizales</taxon>
        <taxon>Ascobolaceae</taxon>
        <taxon>Ascobolus</taxon>
    </lineage>
</organism>
<evidence type="ECO:0000256" key="3">
    <source>
        <dbReference type="ARBA" id="ARBA00022833"/>
    </source>
</evidence>
<accession>A0A3N4IGI5</accession>
<keyword evidence="3" id="KW-0862">Zinc</keyword>
<dbReference type="PROSITE" id="PS00518">
    <property type="entry name" value="ZF_RING_1"/>
    <property type="match status" value="1"/>
</dbReference>